<sequence length="64" mass="6691">MNTRYAAEIDLENTATTHSKLVLMGGRGRRVLELGAASGYMSSVLEASGPTVTAVEYDAEAGNS</sequence>
<dbReference type="SUPFAM" id="SSF53335">
    <property type="entry name" value="S-adenosyl-L-methionine-dependent methyltransferases"/>
    <property type="match status" value="1"/>
</dbReference>
<dbReference type="Proteomes" id="UP000198741">
    <property type="component" value="Chromosome I"/>
</dbReference>
<name>A0A1H0PEK1_9ACTN</name>
<dbReference type="OrthoDB" id="9810247at2"/>
<gene>
    <name evidence="1" type="ORF">SAMN04515671_2729</name>
</gene>
<dbReference type="Gene3D" id="3.40.50.150">
    <property type="entry name" value="Vaccinia Virus protein VP39"/>
    <property type="match status" value="1"/>
</dbReference>
<dbReference type="RefSeq" id="WP_090476660.1">
    <property type="nucleotide sequence ID" value="NZ_LT629710.1"/>
</dbReference>
<evidence type="ECO:0000313" key="1">
    <source>
        <dbReference type="EMBL" id="SDP03078.1"/>
    </source>
</evidence>
<dbReference type="InterPro" id="IPR029063">
    <property type="entry name" value="SAM-dependent_MTases_sf"/>
</dbReference>
<dbReference type="AlphaFoldDB" id="A0A1H0PEK1"/>
<proteinExistence type="predicted"/>
<protein>
    <submittedName>
        <fullName evidence="1">Uncharacterized protein</fullName>
    </submittedName>
</protein>
<keyword evidence="2" id="KW-1185">Reference proteome</keyword>
<dbReference type="STRING" id="1090615.SAMN04515671_2729"/>
<reference evidence="1 2" key="1">
    <citation type="submission" date="2016-10" db="EMBL/GenBank/DDBJ databases">
        <authorList>
            <person name="de Groot N.N."/>
        </authorList>
    </citation>
    <scope>NUCLEOTIDE SEQUENCE [LARGE SCALE GENOMIC DNA]</scope>
    <source>
        <strain evidence="2">P4-7,KCTC 19426,CECT 7604</strain>
    </source>
</reference>
<accession>A0A1H0PEK1</accession>
<evidence type="ECO:0000313" key="2">
    <source>
        <dbReference type="Proteomes" id="UP000198741"/>
    </source>
</evidence>
<organism evidence="1 2">
    <name type="scientific">Nakamurella panacisegetis</name>
    <dbReference type="NCBI Taxonomy" id="1090615"/>
    <lineage>
        <taxon>Bacteria</taxon>
        <taxon>Bacillati</taxon>
        <taxon>Actinomycetota</taxon>
        <taxon>Actinomycetes</taxon>
        <taxon>Nakamurellales</taxon>
        <taxon>Nakamurellaceae</taxon>
        <taxon>Nakamurella</taxon>
    </lineage>
</organism>
<dbReference type="EMBL" id="LT629710">
    <property type="protein sequence ID" value="SDP03078.1"/>
    <property type="molecule type" value="Genomic_DNA"/>
</dbReference>